<dbReference type="InterPro" id="IPR054712">
    <property type="entry name" value="Cas3-like_dom"/>
</dbReference>
<evidence type="ECO:0000259" key="10">
    <source>
        <dbReference type="PROSITE" id="PS51643"/>
    </source>
</evidence>
<dbReference type="InterPro" id="IPR006935">
    <property type="entry name" value="Helicase/UvrB_N"/>
</dbReference>
<sequence>MQEMLAHRYPSEEIDGKFYEQPLKEHLFEVASLCHARADPIGLGDIAYLLGLAHDGGKVFRAFQSHLRGEKRHVNHSSAGAYYLYEKARSLKNQLLMLDSANEKVRKRHFKEFLGVISLPILMHHGLMDILPEEGIPVRQELGEENVYHYLYSAYRLQQAATPGSKVDLELERKQVEEFMASIEASLPKSMDALIVEAYKEWIVLAQKLESMALSKHQTKGKEAKVHLKEKLKFYQGATIRLLLSILKDGDIYDSANYFREEKEPRISESERDQLWARCQNRVETLAADFENRKNPSEVDLLRSSLSRQCKEAADLAEKGTFTLELPTGSGKTISVLRYAVNHARAKKKNKIFYSTAFLSVLEQNARQIENILEEPSYILEHHSNVIREEETGDESQRDLAQAGMRTYLTESWESPVILTTLVQLTNSLFKEKSAQIRRFSKLIDAVLIMDEVQSLPRKVIYPMNLITNFMQEVMHTTVIHCTATAPVYEYQGLRHPLQYSKIRGDSTSLATMPAESHVLDRVDFISLLGKTGRKKISTGDLAAHVRKEMEKADSALLICNKKSTVKALMEEFEGDDDIELVYLTTNLCARHRLDIIQRVKKQLEENREGDHHRILCIATQLVEAGVDLDFDLVYRGAAGLDSLIQSAGRCNREGKRMRDGKKVKGKCFAYRLFEEDLSRLPEIKEAQEAFLDIMLDAAEDGLFYPEELKREYYGRYYHNADFQMCYIFQEQGKKTGENSLIEALTTNGYVKTEIKKSLNDEEKFAFQSALSESGFHQNFRTAAKAFRLIDEQDTVGVIVLYDNDEIIRALQEASDHRDYYAAKKMLRNITPYTVQVSSSMIEEYSHAFYKLFDGEVFILQEDFYDCIEGLQLDAEKQEWIF</sequence>
<dbReference type="GO" id="GO:0051607">
    <property type="term" value="P:defense response to virus"/>
    <property type="evidence" value="ECO:0007669"/>
    <property type="project" value="UniProtKB-KW"/>
</dbReference>
<proteinExistence type="inferred from homology"/>
<dbReference type="InterPro" id="IPR003607">
    <property type="entry name" value="HD/PDEase_dom"/>
</dbReference>
<comment type="similarity">
    <text evidence="1">In the N-terminal section; belongs to the CRISPR-associated nuclease Cas3-HD family.</text>
</comment>
<dbReference type="Gene3D" id="3.40.50.300">
    <property type="entry name" value="P-loop containing nucleotide triphosphate hydrolases"/>
    <property type="match status" value="2"/>
</dbReference>
<evidence type="ECO:0000256" key="4">
    <source>
        <dbReference type="ARBA" id="ARBA00022741"/>
    </source>
</evidence>
<feature type="domain" description="HD Cas3-type" evidence="10">
    <location>
        <begin position="16"/>
        <end position="253"/>
    </location>
</feature>
<evidence type="ECO:0000256" key="2">
    <source>
        <dbReference type="ARBA" id="ARBA00009046"/>
    </source>
</evidence>
<dbReference type="CDD" id="cd17930">
    <property type="entry name" value="DEXHc_cas3"/>
    <property type="match status" value="1"/>
</dbReference>
<dbReference type="Pfam" id="PF22590">
    <property type="entry name" value="Cas3-like_C_2"/>
    <property type="match status" value="1"/>
</dbReference>
<dbReference type="PROSITE" id="PS51643">
    <property type="entry name" value="HD_CAS3"/>
    <property type="match status" value="1"/>
</dbReference>
<dbReference type="AlphaFoldDB" id="A0A448V3H1"/>
<comment type="similarity">
    <text evidence="2">In the central section; belongs to the CRISPR-associated helicase Cas3 family.</text>
</comment>
<evidence type="ECO:0000256" key="6">
    <source>
        <dbReference type="ARBA" id="ARBA00022806"/>
    </source>
</evidence>
<evidence type="ECO:0000256" key="3">
    <source>
        <dbReference type="ARBA" id="ARBA00022723"/>
    </source>
</evidence>
<dbReference type="GO" id="GO:0004386">
    <property type="term" value="F:helicase activity"/>
    <property type="evidence" value="ECO:0007669"/>
    <property type="project" value="UniProtKB-KW"/>
</dbReference>
<gene>
    <name evidence="11" type="ORF">NCTC13079_01548</name>
</gene>
<dbReference type="InterPro" id="IPR038257">
    <property type="entry name" value="CRISPR-assoc_Cas3_HD_sf"/>
</dbReference>
<evidence type="ECO:0000256" key="8">
    <source>
        <dbReference type="ARBA" id="ARBA00023118"/>
    </source>
</evidence>
<dbReference type="Proteomes" id="UP000269544">
    <property type="component" value="Chromosome"/>
</dbReference>
<evidence type="ECO:0000256" key="1">
    <source>
        <dbReference type="ARBA" id="ARBA00006847"/>
    </source>
</evidence>
<protein>
    <submittedName>
        <fullName evidence="11">Helicase Cas3</fullName>
    </submittedName>
</protein>
<dbReference type="GO" id="GO:0005524">
    <property type="term" value="F:ATP binding"/>
    <property type="evidence" value="ECO:0007669"/>
    <property type="project" value="UniProtKB-KW"/>
</dbReference>
<dbReference type="EMBL" id="LR134523">
    <property type="protein sequence ID" value="VEJ36343.1"/>
    <property type="molecule type" value="Genomic_DNA"/>
</dbReference>
<dbReference type="SMART" id="SM00471">
    <property type="entry name" value="HDc"/>
    <property type="match status" value="1"/>
</dbReference>
<keyword evidence="8" id="KW-0051">Antiviral defense</keyword>
<evidence type="ECO:0000313" key="11">
    <source>
        <dbReference type="EMBL" id="VEJ36343.1"/>
    </source>
</evidence>
<keyword evidence="5" id="KW-0378">Hydrolase</keyword>
<dbReference type="RefSeq" id="WP_126466234.1">
    <property type="nucleotide sequence ID" value="NZ_LR134523.1"/>
</dbReference>
<keyword evidence="3" id="KW-0479">Metal-binding</keyword>
<dbReference type="CDD" id="cd09641">
    <property type="entry name" value="Cas3''_I"/>
    <property type="match status" value="1"/>
</dbReference>
<dbReference type="OrthoDB" id="9810236at2"/>
<accession>A0A448V3H1</accession>
<keyword evidence="12" id="KW-1185">Reference proteome</keyword>
<dbReference type="Gene3D" id="1.10.3210.30">
    <property type="match status" value="1"/>
</dbReference>
<dbReference type="GO" id="GO:0016787">
    <property type="term" value="F:hydrolase activity"/>
    <property type="evidence" value="ECO:0007669"/>
    <property type="project" value="UniProtKB-KW"/>
</dbReference>
<reference evidence="11 12" key="1">
    <citation type="submission" date="2018-12" db="EMBL/GenBank/DDBJ databases">
        <authorList>
            <consortium name="Pathogen Informatics"/>
        </authorList>
    </citation>
    <scope>NUCLEOTIDE SEQUENCE [LARGE SCALE GENOMIC DNA]</scope>
    <source>
        <strain evidence="11 12">NCTC13079</strain>
    </source>
</reference>
<organism evidence="11 12">
    <name type="scientific">Aedoeadaptatus ivorii</name>
    <dbReference type="NCBI Taxonomy" id="54006"/>
    <lineage>
        <taxon>Bacteria</taxon>
        <taxon>Bacillati</taxon>
        <taxon>Bacillota</taxon>
        <taxon>Tissierellia</taxon>
        <taxon>Tissierellales</taxon>
        <taxon>Peptoniphilaceae</taxon>
        <taxon>Aedoeadaptatus</taxon>
    </lineage>
</organism>
<evidence type="ECO:0000313" key="12">
    <source>
        <dbReference type="Proteomes" id="UP000269544"/>
    </source>
</evidence>
<dbReference type="GO" id="GO:0046872">
    <property type="term" value="F:metal ion binding"/>
    <property type="evidence" value="ECO:0007669"/>
    <property type="project" value="UniProtKB-KW"/>
</dbReference>
<dbReference type="Pfam" id="PF04851">
    <property type="entry name" value="ResIII"/>
    <property type="match status" value="1"/>
</dbReference>
<dbReference type="KEGG" id="piv:NCTC13079_01548"/>
<dbReference type="PROSITE" id="PS51194">
    <property type="entry name" value="HELICASE_CTER"/>
    <property type="match status" value="1"/>
</dbReference>
<dbReference type="SUPFAM" id="SSF52540">
    <property type="entry name" value="P-loop containing nucleoside triphosphate hydrolases"/>
    <property type="match status" value="1"/>
</dbReference>
<evidence type="ECO:0000256" key="7">
    <source>
        <dbReference type="ARBA" id="ARBA00022840"/>
    </source>
</evidence>
<dbReference type="InterPro" id="IPR001650">
    <property type="entry name" value="Helicase_C-like"/>
</dbReference>
<evidence type="ECO:0000259" key="9">
    <source>
        <dbReference type="PROSITE" id="PS51194"/>
    </source>
</evidence>
<keyword evidence="4" id="KW-0547">Nucleotide-binding</keyword>
<dbReference type="GO" id="GO:0003677">
    <property type="term" value="F:DNA binding"/>
    <property type="evidence" value="ECO:0007669"/>
    <property type="project" value="InterPro"/>
</dbReference>
<dbReference type="NCBIfam" id="TIGR01596">
    <property type="entry name" value="cas3_HD"/>
    <property type="match status" value="1"/>
</dbReference>
<name>A0A448V3H1_9FIRM</name>
<keyword evidence="7" id="KW-0067">ATP-binding</keyword>
<keyword evidence="6 11" id="KW-0347">Helicase</keyword>
<dbReference type="InterPro" id="IPR006483">
    <property type="entry name" value="CRISPR-assoc_Cas3_HD"/>
</dbReference>
<evidence type="ECO:0000256" key="5">
    <source>
        <dbReference type="ARBA" id="ARBA00022801"/>
    </source>
</evidence>
<feature type="domain" description="Helicase C-terminal" evidence="9">
    <location>
        <begin position="545"/>
        <end position="703"/>
    </location>
</feature>
<dbReference type="InterPro" id="IPR027417">
    <property type="entry name" value="P-loop_NTPase"/>
</dbReference>